<dbReference type="GO" id="GO:0016746">
    <property type="term" value="F:acyltransferase activity"/>
    <property type="evidence" value="ECO:0007669"/>
    <property type="project" value="UniProtKB-KW"/>
</dbReference>
<gene>
    <name evidence="2" type="ORF">PQO03_08605</name>
</gene>
<feature type="domain" description="N-acetyltransferase" evidence="1">
    <location>
        <begin position="2"/>
        <end position="139"/>
    </location>
</feature>
<dbReference type="EC" id="2.3.1.-" evidence="2"/>
<evidence type="ECO:0000313" key="3">
    <source>
        <dbReference type="Proteomes" id="UP001214250"/>
    </source>
</evidence>
<dbReference type="SUPFAM" id="SSF55729">
    <property type="entry name" value="Acyl-CoA N-acyltransferases (Nat)"/>
    <property type="match status" value="1"/>
</dbReference>
<protein>
    <submittedName>
        <fullName evidence="2">GNAT family N-acetyltransferase</fullName>
        <ecNumber evidence="2">2.3.1.-</ecNumber>
    </submittedName>
</protein>
<dbReference type="Gene3D" id="3.40.630.30">
    <property type="match status" value="1"/>
</dbReference>
<dbReference type="Proteomes" id="UP001214250">
    <property type="component" value="Chromosome 1"/>
</dbReference>
<dbReference type="EMBL" id="CP117811">
    <property type="protein sequence ID" value="WDE95774.1"/>
    <property type="molecule type" value="Genomic_DNA"/>
</dbReference>
<dbReference type="InterPro" id="IPR016181">
    <property type="entry name" value="Acyl_CoA_acyltransferase"/>
</dbReference>
<dbReference type="CDD" id="cd04301">
    <property type="entry name" value="NAT_SF"/>
    <property type="match status" value="1"/>
</dbReference>
<dbReference type="RefSeq" id="WP_274149545.1">
    <property type="nucleotide sequence ID" value="NZ_CP117811.1"/>
</dbReference>
<evidence type="ECO:0000259" key="1">
    <source>
        <dbReference type="PROSITE" id="PS51186"/>
    </source>
</evidence>
<keyword evidence="2" id="KW-0808">Transferase</keyword>
<proteinExistence type="predicted"/>
<reference evidence="2 3" key="1">
    <citation type="submission" date="2023-02" db="EMBL/GenBank/DDBJ databases">
        <title>Genome sequence of Lentisphaera profundi SAORIC-696.</title>
        <authorList>
            <person name="Kim e."/>
            <person name="Cho J.-C."/>
            <person name="Choi A."/>
            <person name="Kang I."/>
        </authorList>
    </citation>
    <scope>NUCLEOTIDE SEQUENCE [LARGE SCALE GENOMIC DNA]</scope>
    <source>
        <strain evidence="2 3">SAORIC-696</strain>
    </source>
</reference>
<organism evidence="2 3">
    <name type="scientific">Lentisphaera profundi</name>
    <dbReference type="NCBI Taxonomy" id="1658616"/>
    <lineage>
        <taxon>Bacteria</taxon>
        <taxon>Pseudomonadati</taxon>
        <taxon>Lentisphaerota</taxon>
        <taxon>Lentisphaeria</taxon>
        <taxon>Lentisphaerales</taxon>
        <taxon>Lentisphaeraceae</taxon>
        <taxon>Lentisphaera</taxon>
    </lineage>
</organism>
<accession>A0ABY7VR24</accession>
<dbReference type="Pfam" id="PF00583">
    <property type="entry name" value="Acetyltransf_1"/>
    <property type="match status" value="1"/>
</dbReference>
<keyword evidence="3" id="KW-1185">Reference proteome</keyword>
<keyword evidence="2" id="KW-0012">Acyltransferase</keyword>
<sequence length="139" mass="15969">MISKRKVTASDLEWVEPLYQSLLKPYFDALEMPWVSENFRISFNNGNAEIILFDEQSIGYLNTETQQDCLYLADIAIRPDFQGQGVGTQVIRELIADAKKLKMPLRLTVLKGNRVKSLYESLGFLTISELKNSYLMEIQ</sequence>
<evidence type="ECO:0000313" key="2">
    <source>
        <dbReference type="EMBL" id="WDE95774.1"/>
    </source>
</evidence>
<name>A0ABY7VR24_9BACT</name>
<dbReference type="PROSITE" id="PS51186">
    <property type="entry name" value="GNAT"/>
    <property type="match status" value="1"/>
</dbReference>
<dbReference type="InterPro" id="IPR000182">
    <property type="entry name" value="GNAT_dom"/>
</dbReference>